<dbReference type="PANTHER" id="PTHR42910:SF1">
    <property type="entry name" value="MAJOR FACILITATOR SUPERFAMILY (MFS) PROFILE DOMAIN-CONTAINING PROTEIN"/>
    <property type="match status" value="1"/>
</dbReference>
<sequence>MTAPIYTDVDDNLMSTPSQSLSRSLVWLMATATGIAVASNYYAQPLLESIASDFSLSHSTAGNIVTTAQLGYGIGLLFLVPLADMFERRRLIVLMSFLTTIGLLISGLSANVGWLMFGTAVTALGSVVAQVLLPLGATLASEQQRGKVIGTIMGGLLLGILLARVVSGGLSDLGSWRYIYFFATAAMFITTLALAKYLPLYHSDNRSSYLKILGSVIALFSQEPVLRYRSILGLLSFALFSMFWTPLAFLLSAPPYNYTDSVIGLFGLVGIAGVFAANWAGKLADAGHGSLATKLGLSGLLFSWVLLYFAPISLVALLLGILLLDLTVQLVHVSNQNQIYALAPELRNRLTAGYMTCYFIGGAFGSWFSVMLYQHFAWTGVVAGACLTATIACLLGFLYKEK</sequence>
<evidence type="ECO:0000259" key="2">
    <source>
        <dbReference type="PROSITE" id="PS50850"/>
    </source>
</evidence>
<gene>
    <name evidence="3" type="ORF">LCGC14_1026380</name>
</gene>
<dbReference type="SUPFAM" id="SSF103473">
    <property type="entry name" value="MFS general substrate transporter"/>
    <property type="match status" value="1"/>
</dbReference>
<accession>A0A0F9MVX0</accession>
<dbReference type="InterPro" id="IPR036259">
    <property type="entry name" value="MFS_trans_sf"/>
</dbReference>
<feature type="transmembrane region" description="Helical" evidence="1">
    <location>
        <begin position="352"/>
        <end position="370"/>
    </location>
</feature>
<comment type="caution">
    <text evidence="3">The sequence shown here is derived from an EMBL/GenBank/DDBJ whole genome shotgun (WGS) entry which is preliminary data.</text>
</comment>
<evidence type="ECO:0000256" key="1">
    <source>
        <dbReference type="SAM" id="Phobius"/>
    </source>
</evidence>
<dbReference type="InterPro" id="IPR020846">
    <property type="entry name" value="MFS_dom"/>
</dbReference>
<evidence type="ECO:0000313" key="3">
    <source>
        <dbReference type="EMBL" id="KKN11450.1"/>
    </source>
</evidence>
<name>A0A0F9MVX0_9ZZZZ</name>
<feature type="transmembrane region" description="Helical" evidence="1">
    <location>
        <begin position="114"/>
        <end position="136"/>
    </location>
</feature>
<dbReference type="PROSITE" id="PS50850">
    <property type="entry name" value="MFS"/>
    <property type="match status" value="1"/>
</dbReference>
<dbReference type="GO" id="GO:0022857">
    <property type="term" value="F:transmembrane transporter activity"/>
    <property type="evidence" value="ECO:0007669"/>
    <property type="project" value="InterPro"/>
</dbReference>
<keyword evidence="1" id="KW-1133">Transmembrane helix</keyword>
<dbReference type="EMBL" id="LAZR01004135">
    <property type="protein sequence ID" value="KKN11450.1"/>
    <property type="molecule type" value="Genomic_DNA"/>
</dbReference>
<proteinExistence type="predicted"/>
<dbReference type="InterPro" id="IPR011701">
    <property type="entry name" value="MFS"/>
</dbReference>
<feature type="transmembrane region" description="Helical" evidence="1">
    <location>
        <begin position="148"/>
        <end position="166"/>
    </location>
</feature>
<feature type="transmembrane region" description="Helical" evidence="1">
    <location>
        <begin position="90"/>
        <end position="108"/>
    </location>
</feature>
<dbReference type="Gene3D" id="1.20.1250.20">
    <property type="entry name" value="MFS general substrate transporter like domains"/>
    <property type="match status" value="1"/>
</dbReference>
<feature type="transmembrane region" description="Helical" evidence="1">
    <location>
        <begin position="209"/>
        <end position="225"/>
    </location>
</feature>
<feature type="transmembrane region" description="Helical" evidence="1">
    <location>
        <begin position="376"/>
        <end position="399"/>
    </location>
</feature>
<feature type="transmembrane region" description="Helical" evidence="1">
    <location>
        <begin position="178"/>
        <end position="197"/>
    </location>
</feature>
<reference evidence="3" key="1">
    <citation type="journal article" date="2015" name="Nature">
        <title>Complex archaea that bridge the gap between prokaryotes and eukaryotes.</title>
        <authorList>
            <person name="Spang A."/>
            <person name="Saw J.H."/>
            <person name="Jorgensen S.L."/>
            <person name="Zaremba-Niedzwiedzka K."/>
            <person name="Martijn J."/>
            <person name="Lind A.E."/>
            <person name="van Eijk R."/>
            <person name="Schleper C."/>
            <person name="Guy L."/>
            <person name="Ettema T.J."/>
        </authorList>
    </citation>
    <scope>NUCLEOTIDE SEQUENCE</scope>
</reference>
<feature type="transmembrane region" description="Helical" evidence="1">
    <location>
        <begin position="301"/>
        <end position="331"/>
    </location>
</feature>
<feature type="domain" description="Major facilitator superfamily (MFS) profile" evidence="2">
    <location>
        <begin position="25"/>
        <end position="402"/>
    </location>
</feature>
<organism evidence="3">
    <name type="scientific">marine sediment metagenome</name>
    <dbReference type="NCBI Taxonomy" id="412755"/>
    <lineage>
        <taxon>unclassified sequences</taxon>
        <taxon>metagenomes</taxon>
        <taxon>ecological metagenomes</taxon>
    </lineage>
</organism>
<feature type="transmembrane region" description="Helical" evidence="1">
    <location>
        <begin position="24"/>
        <end position="43"/>
    </location>
</feature>
<feature type="transmembrane region" description="Helical" evidence="1">
    <location>
        <begin position="63"/>
        <end position="83"/>
    </location>
</feature>
<keyword evidence="1" id="KW-0812">Transmembrane</keyword>
<dbReference type="PANTHER" id="PTHR42910">
    <property type="entry name" value="TRANSPORTER SCO4007-RELATED"/>
    <property type="match status" value="1"/>
</dbReference>
<dbReference type="AlphaFoldDB" id="A0A0F9MVX0"/>
<dbReference type="Pfam" id="PF07690">
    <property type="entry name" value="MFS_1"/>
    <property type="match status" value="1"/>
</dbReference>
<dbReference type="CDD" id="cd17324">
    <property type="entry name" value="MFS_NepI_like"/>
    <property type="match status" value="1"/>
</dbReference>
<feature type="transmembrane region" description="Helical" evidence="1">
    <location>
        <begin position="262"/>
        <end position="281"/>
    </location>
</feature>
<protein>
    <recommendedName>
        <fullName evidence="2">Major facilitator superfamily (MFS) profile domain-containing protein</fullName>
    </recommendedName>
</protein>
<feature type="transmembrane region" description="Helical" evidence="1">
    <location>
        <begin position="231"/>
        <end position="250"/>
    </location>
</feature>
<keyword evidence="1" id="KW-0472">Membrane</keyword>